<organism evidence="10 11">
    <name type="scientific">Flavobacterium cutihirudinis</name>
    <dbReference type="NCBI Taxonomy" id="1265740"/>
    <lineage>
        <taxon>Bacteria</taxon>
        <taxon>Pseudomonadati</taxon>
        <taxon>Bacteroidota</taxon>
        <taxon>Flavobacteriia</taxon>
        <taxon>Flavobacteriales</taxon>
        <taxon>Flavobacteriaceae</taxon>
        <taxon>Flavobacterium</taxon>
    </lineage>
</organism>
<dbReference type="InterPro" id="IPR025943">
    <property type="entry name" value="Sigma_54_int_dom_ATP-bd_2"/>
</dbReference>
<dbReference type="FunFam" id="3.40.50.300:FF:000006">
    <property type="entry name" value="DNA-binding transcriptional regulator NtrC"/>
    <property type="match status" value="1"/>
</dbReference>
<evidence type="ECO:0000313" key="10">
    <source>
        <dbReference type="EMBL" id="RED22678.1"/>
    </source>
</evidence>
<dbReference type="InterPro" id="IPR025662">
    <property type="entry name" value="Sigma_54_int_dom_ATP-bd_1"/>
</dbReference>
<keyword evidence="5" id="KW-0010">Activator</keyword>
<keyword evidence="11" id="KW-1185">Reference proteome</keyword>
<reference evidence="10 11" key="1">
    <citation type="submission" date="2018-07" db="EMBL/GenBank/DDBJ databases">
        <title>Genomic Encyclopedia of Archaeal and Bacterial Type Strains, Phase II (KMG-II): from individual species to whole genera.</title>
        <authorList>
            <person name="Goeker M."/>
        </authorList>
    </citation>
    <scope>NUCLEOTIDE SEQUENCE [LARGE SCALE GENOMIC DNA]</scope>
    <source>
        <strain evidence="10 11">DSM 25795</strain>
    </source>
</reference>
<dbReference type="Proteomes" id="UP000257004">
    <property type="component" value="Unassembled WGS sequence"/>
</dbReference>
<keyword evidence="4 10" id="KW-0238">DNA-binding</keyword>
<dbReference type="GO" id="GO:0043565">
    <property type="term" value="F:sequence-specific DNA binding"/>
    <property type="evidence" value="ECO:0007669"/>
    <property type="project" value="InterPro"/>
</dbReference>
<dbReference type="CDD" id="cd17534">
    <property type="entry name" value="REC_DC-like"/>
    <property type="match status" value="1"/>
</dbReference>
<dbReference type="Gene3D" id="3.40.50.2300">
    <property type="match status" value="1"/>
</dbReference>
<dbReference type="PROSITE" id="PS50110">
    <property type="entry name" value="RESPONSE_REGULATORY"/>
    <property type="match status" value="1"/>
</dbReference>
<dbReference type="PROSITE" id="PS00675">
    <property type="entry name" value="SIGMA54_INTERACT_1"/>
    <property type="match status" value="1"/>
</dbReference>
<dbReference type="PROSITE" id="PS00676">
    <property type="entry name" value="SIGMA54_INTERACT_2"/>
    <property type="match status" value="1"/>
</dbReference>
<dbReference type="Pfam" id="PF00072">
    <property type="entry name" value="Response_reg"/>
    <property type="match status" value="1"/>
</dbReference>
<keyword evidence="6" id="KW-0804">Transcription</keyword>
<accession>A0A3D9FQD3</accession>
<evidence type="ECO:0000259" key="9">
    <source>
        <dbReference type="PROSITE" id="PS50110"/>
    </source>
</evidence>
<keyword evidence="2" id="KW-0067">ATP-binding</keyword>
<dbReference type="AlphaFoldDB" id="A0A3D9FQD3"/>
<dbReference type="GO" id="GO:0005524">
    <property type="term" value="F:ATP binding"/>
    <property type="evidence" value="ECO:0007669"/>
    <property type="project" value="UniProtKB-KW"/>
</dbReference>
<dbReference type="GO" id="GO:0000160">
    <property type="term" value="P:phosphorelay signal transduction system"/>
    <property type="evidence" value="ECO:0007669"/>
    <property type="project" value="InterPro"/>
</dbReference>
<dbReference type="Pfam" id="PF02954">
    <property type="entry name" value="HTH_8"/>
    <property type="match status" value="1"/>
</dbReference>
<dbReference type="InterPro" id="IPR002197">
    <property type="entry name" value="HTH_Fis"/>
</dbReference>
<evidence type="ECO:0000259" key="8">
    <source>
        <dbReference type="PROSITE" id="PS50045"/>
    </source>
</evidence>
<evidence type="ECO:0000256" key="3">
    <source>
        <dbReference type="ARBA" id="ARBA00023015"/>
    </source>
</evidence>
<dbReference type="InterPro" id="IPR058031">
    <property type="entry name" value="AAA_lid_NorR"/>
</dbReference>
<dbReference type="SMART" id="SM00448">
    <property type="entry name" value="REC"/>
    <property type="match status" value="1"/>
</dbReference>
<keyword evidence="7" id="KW-0597">Phosphoprotein</keyword>
<evidence type="ECO:0000313" key="11">
    <source>
        <dbReference type="Proteomes" id="UP000257004"/>
    </source>
</evidence>
<dbReference type="PANTHER" id="PTHR32071">
    <property type="entry name" value="TRANSCRIPTIONAL REGULATORY PROTEIN"/>
    <property type="match status" value="1"/>
</dbReference>
<keyword evidence="1" id="KW-0547">Nucleotide-binding</keyword>
<dbReference type="CDD" id="cd00009">
    <property type="entry name" value="AAA"/>
    <property type="match status" value="1"/>
</dbReference>
<dbReference type="InterPro" id="IPR011006">
    <property type="entry name" value="CheY-like_superfamily"/>
</dbReference>
<dbReference type="Gene3D" id="1.10.10.60">
    <property type="entry name" value="Homeodomain-like"/>
    <property type="match status" value="1"/>
</dbReference>
<dbReference type="Gene3D" id="3.40.50.300">
    <property type="entry name" value="P-loop containing nucleotide triphosphate hydrolases"/>
    <property type="match status" value="1"/>
</dbReference>
<keyword evidence="3" id="KW-0805">Transcription regulation</keyword>
<evidence type="ECO:0000256" key="5">
    <source>
        <dbReference type="ARBA" id="ARBA00023159"/>
    </source>
</evidence>
<dbReference type="OrthoDB" id="9782110at2"/>
<name>A0A3D9FQD3_9FLAO</name>
<dbReference type="EMBL" id="QRDQ01000010">
    <property type="protein sequence ID" value="RED22678.1"/>
    <property type="molecule type" value="Genomic_DNA"/>
</dbReference>
<feature type="domain" description="Response regulatory" evidence="9">
    <location>
        <begin position="4"/>
        <end position="118"/>
    </location>
</feature>
<evidence type="ECO:0000256" key="6">
    <source>
        <dbReference type="ARBA" id="ARBA00023163"/>
    </source>
</evidence>
<feature type="domain" description="Sigma-54 factor interaction" evidence="8">
    <location>
        <begin position="143"/>
        <end position="372"/>
    </location>
</feature>
<dbReference type="InterPro" id="IPR002078">
    <property type="entry name" value="Sigma_54_int"/>
</dbReference>
<proteinExistence type="predicted"/>
<feature type="modified residue" description="4-aspartylphosphate" evidence="7">
    <location>
        <position position="54"/>
    </location>
</feature>
<dbReference type="SMART" id="SM00382">
    <property type="entry name" value="AAA"/>
    <property type="match status" value="1"/>
</dbReference>
<dbReference type="PANTHER" id="PTHR32071:SF117">
    <property type="entry name" value="PTS-DEPENDENT DIHYDROXYACETONE KINASE OPERON REGULATORY PROTEIN-RELATED"/>
    <property type="match status" value="1"/>
</dbReference>
<comment type="caution">
    <text evidence="10">The sequence shown here is derived from an EMBL/GenBank/DDBJ whole genome shotgun (WGS) entry which is preliminary data.</text>
</comment>
<dbReference type="Gene3D" id="1.10.8.60">
    <property type="match status" value="1"/>
</dbReference>
<dbReference type="Pfam" id="PF25601">
    <property type="entry name" value="AAA_lid_14"/>
    <property type="match status" value="1"/>
</dbReference>
<protein>
    <submittedName>
        <fullName evidence="10">DNA-binding NtrC family response regulator</fullName>
    </submittedName>
</protein>
<dbReference type="PROSITE" id="PS50045">
    <property type="entry name" value="SIGMA54_INTERACT_4"/>
    <property type="match status" value="1"/>
</dbReference>
<evidence type="ECO:0000256" key="1">
    <source>
        <dbReference type="ARBA" id="ARBA00022741"/>
    </source>
</evidence>
<dbReference type="SUPFAM" id="SSF52172">
    <property type="entry name" value="CheY-like"/>
    <property type="match status" value="1"/>
</dbReference>
<sequence length="453" mass="51036">MKEKILIVEDEFIVANDLKIMLQKAGYQIVGIASSVVQARKLIEEKKPDWVLLDIMLKGDLTGIDLAWELREMNLPFLYISANTNQSTLEAVKATQPYGFMVKPFRERDLIVMLDIAKYRFNEEKGSLEQTKIDNEIHEIEGIVGNSPLLNEVIEKIKIVAPAETSVLILGESGTGKERVAHAIHDLSQHKSNPIVIVNCAALPQSLIESELFGHEKGAFTGANSLRIGKFEQANNGTIFLDEIGELPLDSQVKLLRVLQEKEIQRLGGNKTIKINVRIVAATNRSLEKEVAEGRFRLDLYYRLNVFPIQLPTLKERKEDIEALANHFLKKYAASSRRNVSNISPSALEQLKNYDWPGNIRELEHLIERNVLLAKSTEIEKFDLASDTSVPFEVVPTGEMKSMEEMEKDHIMNALQRCNGKVSGPGGAAEMLKMQPQTLYSKMKKLGIKQDYN</sequence>
<gene>
    <name evidence="10" type="ORF">BD847_3308</name>
</gene>
<dbReference type="InterPro" id="IPR003593">
    <property type="entry name" value="AAA+_ATPase"/>
</dbReference>
<dbReference type="FunFam" id="1.10.8.60:FF:000014">
    <property type="entry name" value="DNA-binding transcriptional regulator NtrC"/>
    <property type="match status" value="1"/>
</dbReference>
<dbReference type="SUPFAM" id="SSF52540">
    <property type="entry name" value="P-loop containing nucleoside triphosphate hydrolases"/>
    <property type="match status" value="1"/>
</dbReference>
<dbReference type="InterPro" id="IPR025944">
    <property type="entry name" value="Sigma_54_int_dom_CS"/>
</dbReference>
<dbReference type="InterPro" id="IPR027417">
    <property type="entry name" value="P-loop_NTPase"/>
</dbReference>
<dbReference type="SUPFAM" id="SSF46689">
    <property type="entry name" value="Homeodomain-like"/>
    <property type="match status" value="1"/>
</dbReference>
<dbReference type="InterPro" id="IPR001789">
    <property type="entry name" value="Sig_transdc_resp-reg_receiver"/>
</dbReference>
<dbReference type="PROSITE" id="PS00688">
    <property type="entry name" value="SIGMA54_INTERACT_3"/>
    <property type="match status" value="1"/>
</dbReference>
<dbReference type="RefSeq" id="WP_115889287.1">
    <property type="nucleotide sequence ID" value="NZ_QRDQ01000010.1"/>
</dbReference>
<dbReference type="InterPro" id="IPR009057">
    <property type="entry name" value="Homeodomain-like_sf"/>
</dbReference>
<dbReference type="Pfam" id="PF00158">
    <property type="entry name" value="Sigma54_activat"/>
    <property type="match status" value="1"/>
</dbReference>
<evidence type="ECO:0000256" key="2">
    <source>
        <dbReference type="ARBA" id="ARBA00022840"/>
    </source>
</evidence>
<evidence type="ECO:0000256" key="7">
    <source>
        <dbReference type="PROSITE-ProRule" id="PRU00169"/>
    </source>
</evidence>
<evidence type="ECO:0000256" key="4">
    <source>
        <dbReference type="ARBA" id="ARBA00023125"/>
    </source>
</evidence>
<dbReference type="GO" id="GO:0006355">
    <property type="term" value="P:regulation of DNA-templated transcription"/>
    <property type="evidence" value="ECO:0007669"/>
    <property type="project" value="InterPro"/>
</dbReference>